<keyword evidence="5" id="KW-0378">Hydrolase</keyword>
<evidence type="ECO:0000256" key="3">
    <source>
        <dbReference type="ARBA" id="ARBA00022722"/>
    </source>
</evidence>
<dbReference type="InterPro" id="IPR043502">
    <property type="entry name" value="DNA/RNA_pol_sf"/>
</dbReference>
<keyword evidence="9" id="KW-1185">Reference proteome</keyword>
<dbReference type="GO" id="GO:0004519">
    <property type="term" value="F:endonuclease activity"/>
    <property type="evidence" value="ECO:0007669"/>
    <property type="project" value="UniProtKB-KW"/>
</dbReference>
<dbReference type="AlphaFoldDB" id="A0A183GXC7"/>
<dbReference type="PANTHER" id="PTHR37984">
    <property type="entry name" value="PROTEIN CBG26694"/>
    <property type="match status" value="1"/>
</dbReference>
<evidence type="ECO:0000256" key="1">
    <source>
        <dbReference type="ARBA" id="ARBA00022679"/>
    </source>
</evidence>
<protein>
    <submittedName>
        <fullName evidence="10">Peptidase A2 domain-containing protein</fullName>
    </submittedName>
</protein>
<keyword evidence="6" id="KW-0175">Coiled coil</keyword>
<evidence type="ECO:0000256" key="6">
    <source>
        <dbReference type="SAM" id="Coils"/>
    </source>
</evidence>
<dbReference type="Proteomes" id="UP000050761">
    <property type="component" value="Unassembled WGS sequence"/>
</dbReference>
<dbReference type="Gene3D" id="3.30.70.270">
    <property type="match status" value="1"/>
</dbReference>
<accession>A0A183GXC7</accession>
<dbReference type="EMBL" id="UZAH01043204">
    <property type="protein sequence ID" value="VDP62983.1"/>
    <property type="molecule type" value="Genomic_DNA"/>
</dbReference>
<dbReference type="PROSITE" id="PS50175">
    <property type="entry name" value="ASP_PROT_RETROV"/>
    <property type="match status" value="1"/>
</dbReference>
<gene>
    <name evidence="8" type="ORF">HPBE_LOCUS27346</name>
</gene>
<evidence type="ECO:0000313" key="8">
    <source>
        <dbReference type="EMBL" id="VDP62983.1"/>
    </source>
</evidence>
<dbReference type="PROSITE" id="PS00141">
    <property type="entry name" value="ASP_PROTEASE"/>
    <property type="match status" value="1"/>
</dbReference>
<dbReference type="InterPro" id="IPR043128">
    <property type="entry name" value="Rev_trsase/Diguanyl_cyclase"/>
</dbReference>
<accession>A0A3P8IZ80</accession>
<feature type="coiled-coil region" evidence="6">
    <location>
        <begin position="80"/>
        <end position="107"/>
    </location>
</feature>
<dbReference type="SUPFAM" id="SSF56672">
    <property type="entry name" value="DNA/RNA polymerases"/>
    <property type="match status" value="1"/>
</dbReference>
<dbReference type="InterPro" id="IPR021109">
    <property type="entry name" value="Peptidase_aspartic_dom_sf"/>
</dbReference>
<dbReference type="SUPFAM" id="SSF50630">
    <property type="entry name" value="Acid proteases"/>
    <property type="match status" value="1"/>
</dbReference>
<keyword evidence="1" id="KW-0808">Transferase</keyword>
<evidence type="ECO:0000256" key="5">
    <source>
        <dbReference type="ARBA" id="ARBA00022801"/>
    </source>
</evidence>
<keyword evidence="4" id="KW-0255">Endonuclease</keyword>
<dbReference type="CDD" id="cd00303">
    <property type="entry name" value="retropepsin_like"/>
    <property type="match status" value="1"/>
</dbReference>
<dbReference type="PANTHER" id="PTHR37984:SF5">
    <property type="entry name" value="PROTEIN NYNRIN-LIKE"/>
    <property type="match status" value="1"/>
</dbReference>
<dbReference type="GO" id="GO:0016779">
    <property type="term" value="F:nucleotidyltransferase activity"/>
    <property type="evidence" value="ECO:0007669"/>
    <property type="project" value="UniProtKB-KW"/>
</dbReference>
<evidence type="ECO:0000256" key="4">
    <source>
        <dbReference type="ARBA" id="ARBA00022759"/>
    </source>
</evidence>
<reference evidence="10" key="2">
    <citation type="submission" date="2019-09" db="UniProtKB">
        <authorList>
            <consortium name="WormBaseParasite"/>
        </authorList>
    </citation>
    <scope>IDENTIFICATION</scope>
</reference>
<dbReference type="InterPro" id="IPR050951">
    <property type="entry name" value="Retrovirus_Pol_polyprotein"/>
</dbReference>
<evidence type="ECO:0000313" key="10">
    <source>
        <dbReference type="WBParaSite" id="HPBE_0002734701-mRNA-1"/>
    </source>
</evidence>
<dbReference type="InterPro" id="IPR001969">
    <property type="entry name" value="Aspartic_peptidase_AS"/>
</dbReference>
<evidence type="ECO:0000259" key="7">
    <source>
        <dbReference type="PROSITE" id="PS50175"/>
    </source>
</evidence>
<dbReference type="GO" id="GO:0004190">
    <property type="term" value="F:aspartic-type endopeptidase activity"/>
    <property type="evidence" value="ECO:0007669"/>
    <property type="project" value="InterPro"/>
</dbReference>
<dbReference type="Gene3D" id="3.10.10.10">
    <property type="entry name" value="HIV Type 1 Reverse Transcriptase, subunit A, domain 1"/>
    <property type="match status" value="1"/>
</dbReference>
<reference evidence="8 9" key="1">
    <citation type="submission" date="2018-11" db="EMBL/GenBank/DDBJ databases">
        <authorList>
            <consortium name="Pathogen Informatics"/>
        </authorList>
    </citation>
    <scope>NUCLEOTIDE SEQUENCE [LARGE SCALE GENOMIC DNA]</scope>
</reference>
<organism evidence="9 10">
    <name type="scientific">Heligmosomoides polygyrus</name>
    <name type="common">Parasitic roundworm</name>
    <dbReference type="NCBI Taxonomy" id="6339"/>
    <lineage>
        <taxon>Eukaryota</taxon>
        <taxon>Metazoa</taxon>
        <taxon>Ecdysozoa</taxon>
        <taxon>Nematoda</taxon>
        <taxon>Chromadorea</taxon>
        <taxon>Rhabditida</taxon>
        <taxon>Rhabditina</taxon>
        <taxon>Rhabditomorpha</taxon>
        <taxon>Strongyloidea</taxon>
        <taxon>Heligmosomidae</taxon>
        <taxon>Heligmosomoides</taxon>
    </lineage>
</organism>
<dbReference type="InterPro" id="IPR001995">
    <property type="entry name" value="Peptidase_A2_cat"/>
</dbReference>
<feature type="coiled-coil region" evidence="6">
    <location>
        <begin position="160"/>
        <end position="215"/>
    </location>
</feature>
<sequence length="663" mass="74563">MCDQQLDEEMLLRTPENTMATGIEESDKRPLVENRSARQHLGSEEVLKQMNKSMTMIVVECEKVVSQTLRTTDPTRNRIREVLDRQVKVAKETIKNVLEQAAVQQENHTSTKGVQTLEKDQDIGEEVVELLKIASLTQVEQLERYLDESMADREALRVLCEVASCEKAELEMKLREMKRNLESNEHDIVRLREYIDQQEIQVRELTEEMREMGRDKSQPLTSTSAASGNYLQDAASLAQWDPSVLIAIANKMLKEYNGKPVVFCGHRIPKSEEQKKSRRLFGPKSVRLVQMLDMEVKALLDTGSEMSIVPIWVLQQARKKNIDLDTYVTKIPRVEAVVRNASGEIMTFLDTICVPVTMCGSTQLVPFHVGDCVDELVILGTNALELFGIRLGPVDNEGMKKTEPEMVEAVIKERTFIPAHSSRVATLNADTGPGEYVLWSSSDTIEHGVCRVTADGSAAVTVWNPSDEARVLHKGEVVGEWAREEWTPLHAFDNGADMLEEGKRQLQENDKERVEELVTILKEKSQLPPPLEALIRECADTFAVRDSELTQTDLVEHEIDTGDSPPIRQKTRPVPMGARKEFKAIIQSLLERGIIARSNSEWASPVVLVRKKDGPLRLCIDYRAVNKATKQDSYPLPSIDTVIQSLGGKKIFSTLDLISGTGR</sequence>
<evidence type="ECO:0000256" key="2">
    <source>
        <dbReference type="ARBA" id="ARBA00022695"/>
    </source>
</evidence>
<name>A0A183GXC7_HELPZ</name>
<keyword evidence="2" id="KW-0548">Nucleotidyltransferase</keyword>
<dbReference type="WBParaSite" id="HPBE_0002734701-mRNA-1">
    <property type="protein sequence ID" value="HPBE_0002734701-mRNA-1"/>
    <property type="gene ID" value="HPBE_0002734701"/>
</dbReference>
<dbReference type="GO" id="GO:0006508">
    <property type="term" value="P:proteolysis"/>
    <property type="evidence" value="ECO:0007669"/>
    <property type="project" value="InterPro"/>
</dbReference>
<feature type="domain" description="Peptidase A2" evidence="7">
    <location>
        <begin position="296"/>
        <end position="310"/>
    </location>
</feature>
<proteinExistence type="predicted"/>
<keyword evidence="3" id="KW-0540">Nuclease</keyword>
<dbReference type="OrthoDB" id="5874853at2759"/>
<dbReference type="CDD" id="cd01647">
    <property type="entry name" value="RT_LTR"/>
    <property type="match status" value="1"/>
</dbReference>
<evidence type="ECO:0000313" key="9">
    <source>
        <dbReference type="Proteomes" id="UP000050761"/>
    </source>
</evidence>